<reference evidence="1 2" key="1">
    <citation type="journal article" date="2011" name="Nat. Genet.">
        <title>The genome of the mesopolyploid crop species Brassica rapa.</title>
        <authorList>
            <consortium name="Brassica rapa Genome Sequencing Project Consortium"/>
            <person name="Wang X."/>
            <person name="Wang H."/>
            <person name="Wang J."/>
            <person name="Sun R."/>
            <person name="Wu J."/>
            <person name="Liu S."/>
            <person name="Bai Y."/>
            <person name="Mun J.H."/>
            <person name="Bancroft I."/>
            <person name="Cheng F."/>
            <person name="Huang S."/>
            <person name="Li X."/>
            <person name="Hua W."/>
            <person name="Wang J."/>
            <person name="Wang X."/>
            <person name="Freeling M."/>
            <person name="Pires J.C."/>
            <person name="Paterson A.H."/>
            <person name="Chalhoub B."/>
            <person name="Wang B."/>
            <person name="Hayward A."/>
            <person name="Sharpe A.G."/>
            <person name="Park B.S."/>
            <person name="Weisshaar B."/>
            <person name="Liu B."/>
            <person name="Li B."/>
            <person name="Liu B."/>
            <person name="Tong C."/>
            <person name="Song C."/>
            <person name="Duran C."/>
            <person name="Peng C."/>
            <person name="Geng C."/>
            <person name="Koh C."/>
            <person name="Lin C."/>
            <person name="Edwards D."/>
            <person name="Mu D."/>
            <person name="Shen D."/>
            <person name="Soumpourou E."/>
            <person name="Li F."/>
            <person name="Fraser F."/>
            <person name="Conant G."/>
            <person name="Lassalle G."/>
            <person name="King G.J."/>
            <person name="Bonnema G."/>
            <person name="Tang H."/>
            <person name="Wang H."/>
            <person name="Belcram H."/>
            <person name="Zhou H."/>
            <person name="Hirakawa H."/>
            <person name="Abe H."/>
            <person name="Guo H."/>
            <person name="Wang H."/>
            <person name="Jin H."/>
            <person name="Parkin I.A."/>
            <person name="Batley J."/>
            <person name="Kim J.S."/>
            <person name="Just J."/>
            <person name="Li J."/>
            <person name="Xu J."/>
            <person name="Deng J."/>
            <person name="Kim J.A."/>
            <person name="Li J."/>
            <person name="Yu J."/>
            <person name="Meng J."/>
            <person name="Wang J."/>
            <person name="Min J."/>
            <person name="Poulain J."/>
            <person name="Wang J."/>
            <person name="Hatakeyama K."/>
            <person name="Wu K."/>
            <person name="Wang L."/>
            <person name="Fang L."/>
            <person name="Trick M."/>
            <person name="Links M.G."/>
            <person name="Zhao M."/>
            <person name="Jin M."/>
            <person name="Ramchiary N."/>
            <person name="Drou N."/>
            <person name="Berkman P.J."/>
            <person name="Cai Q."/>
            <person name="Huang Q."/>
            <person name="Li R."/>
            <person name="Tabata S."/>
            <person name="Cheng S."/>
            <person name="Zhang S."/>
            <person name="Zhang S."/>
            <person name="Huang S."/>
            <person name="Sato S."/>
            <person name="Sun S."/>
            <person name="Kwon S.J."/>
            <person name="Choi S.R."/>
            <person name="Lee T.H."/>
            <person name="Fan W."/>
            <person name="Zhao X."/>
            <person name="Tan X."/>
            <person name="Xu X."/>
            <person name="Wang Y."/>
            <person name="Qiu Y."/>
            <person name="Yin Y."/>
            <person name="Li Y."/>
            <person name="Du Y."/>
            <person name="Liao Y."/>
            <person name="Lim Y."/>
            <person name="Narusaka Y."/>
            <person name="Wang Y."/>
            <person name="Wang Z."/>
            <person name="Li Z."/>
            <person name="Wang Z."/>
            <person name="Xiong Z."/>
            <person name="Zhang Z."/>
        </authorList>
    </citation>
    <scope>NUCLEOTIDE SEQUENCE [LARGE SCALE GENOMIC DNA]</scope>
    <source>
        <strain evidence="1 2">cv. Chiifu-401-42</strain>
    </source>
</reference>
<accession>M4EWM5</accession>
<dbReference type="Proteomes" id="UP000011750">
    <property type="component" value="Chromosome A02"/>
</dbReference>
<dbReference type="InParanoid" id="M4EWM5"/>
<dbReference type="EnsemblPlants" id="Bra033209.1">
    <property type="protein sequence ID" value="Bra033209.1-P"/>
    <property type="gene ID" value="Bra033209"/>
</dbReference>
<evidence type="ECO:0000313" key="2">
    <source>
        <dbReference type="Proteomes" id="UP000011750"/>
    </source>
</evidence>
<organism evidence="1 2">
    <name type="scientific">Brassica campestris</name>
    <name type="common">Field mustard</name>
    <dbReference type="NCBI Taxonomy" id="3711"/>
    <lineage>
        <taxon>Eukaryota</taxon>
        <taxon>Viridiplantae</taxon>
        <taxon>Streptophyta</taxon>
        <taxon>Embryophyta</taxon>
        <taxon>Tracheophyta</taxon>
        <taxon>Spermatophyta</taxon>
        <taxon>Magnoliopsida</taxon>
        <taxon>eudicotyledons</taxon>
        <taxon>Gunneridae</taxon>
        <taxon>Pentapetalae</taxon>
        <taxon>rosids</taxon>
        <taxon>malvids</taxon>
        <taxon>Brassicales</taxon>
        <taxon>Brassicaceae</taxon>
        <taxon>Brassiceae</taxon>
        <taxon>Brassica</taxon>
    </lineage>
</organism>
<dbReference type="HOGENOM" id="CLU_2088221_0_0_1"/>
<reference evidence="1 2" key="2">
    <citation type="journal article" date="2018" name="Hortic Res">
        <title>Improved Brassica rapa reference genome by single-molecule sequencing and chromosome conformation capture technologies.</title>
        <authorList>
            <person name="Zhang L."/>
            <person name="Cai X."/>
            <person name="Wu J."/>
            <person name="Liu M."/>
            <person name="Grob S."/>
            <person name="Cheng F."/>
            <person name="Liang J."/>
            <person name="Cai C."/>
            <person name="Liu Z."/>
            <person name="Liu B."/>
            <person name="Wang F."/>
            <person name="Li S."/>
            <person name="Liu F."/>
            <person name="Li X."/>
            <person name="Cheng L."/>
            <person name="Yang W."/>
            <person name="Li M.H."/>
            <person name="Grossniklaus U."/>
            <person name="Zheng H."/>
            <person name="Wang X."/>
        </authorList>
    </citation>
    <scope>NUCLEOTIDE SEQUENCE [LARGE SCALE GENOMIC DNA]</scope>
    <source>
        <strain evidence="1 2">cv. Chiifu-401-42</strain>
    </source>
</reference>
<evidence type="ECO:0000313" key="1">
    <source>
        <dbReference type="EnsemblPlants" id="Bra033209.1-P"/>
    </source>
</evidence>
<keyword evidence="2" id="KW-1185">Reference proteome</keyword>
<dbReference type="AlphaFoldDB" id="M4EWM5"/>
<sequence length="117" mass="12651">MRESAGHAGPEPAGIATHEYADHAAREPKDHVVPELEDHAKYVESGELRPSDKQSPVQLPGRLLSSLPSCILDNLLDCLLSSMSSCVMYHLPQGILINRWRRGCTCSSSTSVASLAV</sequence>
<name>M4EWM5_BRACM</name>
<proteinExistence type="predicted"/>
<reference evidence="1" key="3">
    <citation type="submission" date="2023-03" db="UniProtKB">
        <authorList>
            <consortium name="EnsemblPlants"/>
        </authorList>
    </citation>
    <scope>IDENTIFICATION</scope>
    <source>
        <strain evidence="1">cv. Chiifu-401-42</strain>
    </source>
</reference>
<protein>
    <submittedName>
        <fullName evidence="1">Uncharacterized protein</fullName>
    </submittedName>
</protein>
<dbReference type="Gramene" id="Bra033209.1">
    <property type="protein sequence ID" value="Bra033209.1-P"/>
    <property type="gene ID" value="Bra033209"/>
</dbReference>